<evidence type="ECO:0000256" key="1">
    <source>
        <dbReference type="SAM" id="Phobius"/>
    </source>
</evidence>
<evidence type="ECO:0008006" key="4">
    <source>
        <dbReference type="Google" id="ProtNLM"/>
    </source>
</evidence>
<reference evidence="2 3" key="1">
    <citation type="submission" date="2017-03" db="EMBL/GenBank/DDBJ databases">
        <title>Genome analysis of Rhizobial strains effectives or ineffectives for nitrogen fixation isolated from bean seeds.</title>
        <authorList>
            <person name="Peralta H."/>
            <person name="Aguilar-Vera A."/>
            <person name="Mora Y."/>
            <person name="Vargas-Lagunas C."/>
            <person name="Girard L."/>
            <person name="Mora J."/>
        </authorList>
    </citation>
    <scope>NUCLEOTIDE SEQUENCE [LARGE SCALE GENOMIC DNA]</scope>
    <source>
        <strain evidence="2 3">CCGM3</strain>
    </source>
</reference>
<organism evidence="2 3">
    <name type="scientific">Rhizobium grahamii</name>
    <dbReference type="NCBI Taxonomy" id="1120045"/>
    <lineage>
        <taxon>Bacteria</taxon>
        <taxon>Pseudomonadati</taxon>
        <taxon>Pseudomonadota</taxon>
        <taxon>Alphaproteobacteria</taxon>
        <taxon>Hyphomicrobiales</taxon>
        <taxon>Rhizobiaceae</taxon>
        <taxon>Rhizobium/Agrobacterium group</taxon>
        <taxon>Rhizobium</taxon>
    </lineage>
</organism>
<keyword evidence="1" id="KW-0472">Membrane</keyword>
<protein>
    <recommendedName>
        <fullName evidence="4">Holin of 3TMs, for gene-transfer release</fullName>
    </recommendedName>
</protein>
<comment type="caution">
    <text evidence="2">The sequence shown here is derived from an EMBL/GenBank/DDBJ whole genome shotgun (WGS) entry which is preliminary data.</text>
</comment>
<accession>A0A370KRS1</accession>
<keyword evidence="1" id="KW-1133">Transmembrane helix</keyword>
<name>A0A370KRS1_9HYPH</name>
<gene>
    <name evidence="2" type="ORF">B5K06_11780</name>
</gene>
<evidence type="ECO:0000313" key="3">
    <source>
        <dbReference type="Proteomes" id="UP000254939"/>
    </source>
</evidence>
<sequence>MWSLILSFFKGPLGRILDTIDKNTDATTERERIKTEAVQSYVNAQAQVLAGRGWWFPVLFLVPAGFWFGAVCVYSVLWCRGCAYPQDWTIAALPPPLSDWMGAIVGSLFIGKAGEQILAKWLR</sequence>
<feature type="transmembrane region" description="Helical" evidence="1">
    <location>
        <begin position="54"/>
        <end position="77"/>
    </location>
</feature>
<dbReference type="AlphaFoldDB" id="A0A370KRS1"/>
<evidence type="ECO:0000313" key="2">
    <source>
        <dbReference type="EMBL" id="RDJ12480.1"/>
    </source>
</evidence>
<dbReference type="OrthoDB" id="8449249at2"/>
<proteinExistence type="predicted"/>
<dbReference type="EMBL" id="NAAC01000011">
    <property type="protein sequence ID" value="RDJ12480.1"/>
    <property type="molecule type" value="Genomic_DNA"/>
</dbReference>
<keyword evidence="1" id="KW-0812">Transmembrane</keyword>
<dbReference type="Proteomes" id="UP000254939">
    <property type="component" value="Unassembled WGS sequence"/>
</dbReference>